<name>A0A1X2GHY1_9FUNG</name>
<dbReference type="InterPro" id="IPR001736">
    <property type="entry name" value="PLipase_D/transphosphatidylase"/>
</dbReference>
<dbReference type="Gene3D" id="3.30.870.10">
    <property type="entry name" value="Endonuclease Chain A"/>
    <property type="match status" value="1"/>
</dbReference>
<keyword evidence="7" id="KW-1133">Transmembrane helix</keyword>
<dbReference type="GO" id="GO:0016891">
    <property type="term" value="F:RNA endonuclease activity producing 5'-phosphomonoesters, hydrolytic mechanism"/>
    <property type="evidence" value="ECO:0007669"/>
    <property type="project" value="TreeGrafter"/>
</dbReference>
<feature type="compositionally biased region" description="Basic and acidic residues" evidence="6">
    <location>
        <begin position="247"/>
        <end position="256"/>
    </location>
</feature>
<dbReference type="PANTHER" id="PTHR43856">
    <property type="entry name" value="CARDIOLIPIN HYDROLASE"/>
    <property type="match status" value="1"/>
</dbReference>
<keyword evidence="3" id="KW-0443">Lipid metabolism</keyword>
<evidence type="ECO:0000259" key="8">
    <source>
        <dbReference type="PROSITE" id="PS50035"/>
    </source>
</evidence>
<dbReference type="Pfam" id="PF13091">
    <property type="entry name" value="PLDc_2"/>
    <property type="match status" value="1"/>
</dbReference>
<gene>
    <name evidence="9" type="ORF">DM01DRAFT_1033557</name>
</gene>
<evidence type="ECO:0000256" key="3">
    <source>
        <dbReference type="ARBA" id="ARBA00023098"/>
    </source>
</evidence>
<dbReference type="CDD" id="cd09171">
    <property type="entry name" value="PLDc_vPLD6_like"/>
    <property type="match status" value="1"/>
</dbReference>
<dbReference type="AlphaFoldDB" id="A0A1X2GHY1"/>
<evidence type="ECO:0000313" key="9">
    <source>
        <dbReference type="EMBL" id="ORX54364.1"/>
    </source>
</evidence>
<protein>
    <recommendedName>
        <fullName evidence="5">Mitochondrial cardiolipin hydrolase</fullName>
    </recommendedName>
</protein>
<feature type="transmembrane region" description="Helical" evidence="7">
    <location>
        <begin position="12"/>
        <end position="31"/>
    </location>
</feature>
<feature type="compositionally biased region" description="Basic residues" evidence="6">
    <location>
        <begin position="273"/>
        <end position="288"/>
    </location>
</feature>
<dbReference type="SUPFAM" id="SSF56024">
    <property type="entry name" value="Phospholipase D/nuclease"/>
    <property type="match status" value="1"/>
</dbReference>
<feature type="transmembrane region" description="Helical" evidence="7">
    <location>
        <begin position="38"/>
        <end position="62"/>
    </location>
</feature>
<evidence type="ECO:0000313" key="10">
    <source>
        <dbReference type="Proteomes" id="UP000242146"/>
    </source>
</evidence>
<comment type="caution">
    <text evidence="9">The sequence shown here is derived from an EMBL/GenBank/DDBJ whole genome shotgun (WGS) entry which is preliminary data.</text>
</comment>
<sequence>MHPGNVNCHFGWLHLFLVSLCLALYLPACCSCPHQLNFLFLFLPSFIFLSSLSFFFYCFTIMDKLIEILCNPSQAKRPEQQQQQQRPPSAPAGPPLRPDDLKKDNFDTLLQKTLANQSFMENGVDKKQISDLMTKSLKAKSHSVNNTRRTVQQVFDVSIEQSRSAQQKQMLQWMRFCVDTCLGFQEDGSDNATPKPTQDKDDATVPATQKRAVKKTAPRYDVIDDSDDNYEPSDGGEDSDAYVPVHDALDNAHDVDSDSDADDQAVPDSEKKKPAKKKPAASKTKTTRKKEPDLPPFIQPNAGAKAVTSYFTTTHADAASTKNGLGNGYYAKAYFFPSKESFNAFGSVLNSAQKTIDICVFSITDDDVADILIAAKQRNVAVRIITDNQQAAIKGADAARLQQDYGIPYKTDHTTGYMHNKFAVVDSKTLINGSFNWSKGARFKNRENIMITNLPHCIKEFETQFAALWDEF</sequence>
<dbReference type="GO" id="GO:0005739">
    <property type="term" value="C:mitochondrion"/>
    <property type="evidence" value="ECO:0007669"/>
    <property type="project" value="TreeGrafter"/>
</dbReference>
<evidence type="ECO:0000256" key="7">
    <source>
        <dbReference type="SAM" id="Phobius"/>
    </source>
</evidence>
<proteinExistence type="inferred from homology"/>
<dbReference type="EMBL" id="MCGT01000013">
    <property type="protein sequence ID" value="ORX54364.1"/>
    <property type="molecule type" value="Genomic_DNA"/>
</dbReference>
<comment type="similarity">
    <text evidence="4">Belongs to the phospholipase D family. MitoPLD/Zucchini subfamily.</text>
</comment>
<evidence type="ECO:0000256" key="6">
    <source>
        <dbReference type="SAM" id="MobiDB-lite"/>
    </source>
</evidence>
<dbReference type="PROSITE" id="PS50035">
    <property type="entry name" value="PLD"/>
    <property type="match status" value="1"/>
</dbReference>
<dbReference type="PANTHER" id="PTHR43856:SF1">
    <property type="entry name" value="MITOCHONDRIAL CARDIOLIPIN HYDROLASE"/>
    <property type="match status" value="1"/>
</dbReference>
<dbReference type="GO" id="GO:0016042">
    <property type="term" value="P:lipid catabolic process"/>
    <property type="evidence" value="ECO:0007669"/>
    <property type="project" value="UniProtKB-KW"/>
</dbReference>
<dbReference type="InterPro" id="IPR051406">
    <property type="entry name" value="PLD_domain"/>
</dbReference>
<keyword evidence="10" id="KW-1185">Reference proteome</keyword>
<accession>A0A1X2GHY1</accession>
<dbReference type="STRING" id="101127.A0A1X2GHY1"/>
<dbReference type="OrthoDB" id="5205528at2759"/>
<dbReference type="Proteomes" id="UP000242146">
    <property type="component" value="Unassembled WGS sequence"/>
</dbReference>
<keyword evidence="7" id="KW-0812">Transmembrane</keyword>
<feature type="region of interest" description="Disordered" evidence="6">
    <location>
        <begin position="76"/>
        <end position="98"/>
    </location>
</feature>
<feature type="region of interest" description="Disordered" evidence="6">
    <location>
        <begin position="188"/>
        <end position="299"/>
    </location>
</feature>
<evidence type="ECO:0000256" key="4">
    <source>
        <dbReference type="ARBA" id="ARBA00038012"/>
    </source>
</evidence>
<keyword evidence="7" id="KW-0472">Membrane</keyword>
<organism evidence="9 10">
    <name type="scientific">Hesseltinella vesiculosa</name>
    <dbReference type="NCBI Taxonomy" id="101127"/>
    <lineage>
        <taxon>Eukaryota</taxon>
        <taxon>Fungi</taxon>
        <taxon>Fungi incertae sedis</taxon>
        <taxon>Mucoromycota</taxon>
        <taxon>Mucoromycotina</taxon>
        <taxon>Mucoromycetes</taxon>
        <taxon>Mucorales</taxon>
        <taxon>Cunninghamellaceae</taxon>
        <taxon>Hesseltinella</taxon>
    </lineage>
</organism>
<reference evidence="9 10" key="1">
    <citation type="submission" date="2016-07" db="EMBL/GenBank/DDBJ databases">
        <title>Pervasive Adenine N6-methylation of Active Genes in Fungi.</title>
        <authorList>
            <consortium name="DOE Joint Genome Institute"/>
            <person name="Mondo S.J."/>
            <person name="Dannebaum R.O."/>
            <person name="Kuo R.C."/>
            <person name="Labutti K."/>
            <person name="Haridas S."/>
            <person name="Kuo A."/>
            <person name="Salamov A."/>
            <person name="Ahrendt S.R."/>
            <person name="Lipzen A."/>
            <person name="Sullivan W."/>
            <person name="Andreopoulos W.B."/>
            <person name="Clum A."/>
            <person name="Lindquist E."/>
            <person name="Daum C."/>
            <person name="Ramamoorthy G.K."/>
            <person name="Gryganskyi A."/>
            <person name="Culley D."/>
            <person name="Magnuson J.K."/>
            <person name="James T.Y."/>
            <person name="O'Malley M.A."/>
            <person name="Stajich J.E."/>
            <person name="Spatafora J.W."/>
            <person name="Visel A."/>
            <person name="Grigoriev I.V."/>
        </authorList>
    </citation>
    <scope>NUCLEOTIDE SEQUENCE [LARGE SCALE GENOMIC DNA]</scope>
    <source>
        <strain evidence="9 10">NRRL 3301</strain>
    </source>
</reference>
<feature type="domain" description="PLD phosphodiesterase" evidence="8">
    <location>
        <begin position="414"/>
        <end position="441"/>
    </location>
</feature>
<keyword evidence="2" id="KW-0442">Lipid degradation</keyword>
<dbReference type="InterPro" id="IPR025202">
    <property type="entry name" value="PLD-like_dom"/>
</dbReference>
<feature type="compositionally biased region" description="Acidic residues" evidence="6">
    <location>
        <begin position="223"/>
        <end position="240"/>
    </location>
</feature>
<evidence type="ECO:0000256" key="1">
    <source>
        <dbReference type="ARBA" id="ARBA00022801"/>
    </source>
</evidence>
<dbReference type="SMART" id="SM00155">
    <property type="entry name" value="PLDc"/>
    <property type="match status" value="1"/>
</dbReference>
<keyword evidence="1" id="KW-0378">Hydrolase</keyword>
<evidence type="ECO:0000256" key="2">
    <source>
        <dbReference type="ARBA" id="ARBA00022963"/>
    </source>
</evidence>
<evidence type="ECO:0000256" key="5">
    <source>
        <dbReference type="ARBA" id="ARBA00040549"/>
    </source>
</evidence>